<dbReference type="EMBL" id="LQMT02000019">
    <property type="protein sequence ID" value="ONF68837.1"/>
    <property type="molecule type" value="Genomic_DNA"/>
</dbReference>
<dbReference type="Gene3D" id="3.40.50.150">
    <property type="entry name" value="Vaccinia Virus protein VP39"/>
    <property type="match status" value="1"/>
</dbReference>
<protein>
    <submittedName>
        <fullName evidence="5">SAM-dependent methyltransferase</fullName>
    </submittedName>
</protein>
<keyword evidence="2 5" id="KW-0808">Transferase</keyword>
<keyword evidence="3" id="KW-0949">S-adenosyl-L-methionine</keyword>
<gene>
    <name evidence="5" type="ORF">AVR91_0219510</name>
</gene>
<proteinExistence type="predicted"/>
<sequence length="235" mass="25818">MSSTPVENDYDTFAEAYAAETEASLINAYYTRPAILDLAGDVTGRRILDAGCGAGPLFEALRDRGAIVTGFDSSARMLELARKRLGDDAALRIADIGKPLPFPDCAFDDVIAALVLHYLEDWTAPLAEIRRVLKPGGRLIMAVNHPIIYKLIDPEADYFKTVKWSDEYTFGGQKAVLTYWHRPLHAMTDAFTAAGFRTAVVSEPPPAPGARERFPEELAGKTAFLSFLFFVLEAV</sequence>
<evidence type="ECO:0000256" key="1">
    <source>
        <dbReference type="ARBA" id="ARBA00022603"/>
    </source>
</evidence>
<evidence type="ECO:0000259" key="4">
    <source>
        <dbReference type="Pfam" id="PF08241"/>
    </source>
</evidence>
<dbReference type="GO" id="GO:0032259">
    <property type="term" value="P:methylation"/>
    <property type="evidence" value="ECO:0007669"/>
    <property type="project" value="UniProtKB-KW"/>
</dbReference>
<dbReference type="InterPro" id="IPR029063">
    <property type="entry name" value="SAM-dependent_MTases_sf"/>
</dbReference>
<reference evidence="5 6" key="1">
    <citation type="submission" date="2016-12" db="EMBL/GenBank/DDBJ databases">
        <title>Amycolatopsis keratiniphila subsp. keratiniphila genome sequencing and assembly.</title>
        <authorList>
            <person name="Mayilraj S."/>
            <person name="Kaur N."/>
        </authorList>
    </citation>
    <scope>NUCLEOTIDE SEQUENCE [LARGE SCALE GENOMIC DNA]</scope>
    <source>
        <strain evidence="5 6">DSM 44409</strain>
    </source>
</reference>
<dbReference type="RefSeq" id="WP_063275629.1">
    <property type="nucleotide sequence ID" value="NZ_LQMT02000019.1"/>
</dbReference>
<evidence type="ECO:0000313" key="6">
    <source>
        <dbReference type="Proteomes" id="UP000076660"/>
    </source>
</evidence>
<name>A0A1W2LTZ4_9PSEU</name>
<feature type="domain" description="Methyltransferase type 11" evidence="4">
    <location>
        <begin position="48"/>
        <end position="141"/>
    </location>
</feature>
<dbReference type="CDD" id="cd02440">
    <property type="entry name" value="AdoMet_MTases"/>
    <property type="match status" value="1"/>
</dbReference>
<evidence type="ECO:0000256" key="2">
    <source>
        <dbReference type="ARBA" id="ARBA00022679"/>
    </source>
</evidence>
<dbReference type="GO" id="GO:0008757">
    <property type="term" value="F:S-adenosylmethionine-dependent methyltransferase activity"/>
    <property type="evidence" value="ECO:0007669"/>
    <property type="project" value="InterPro"/>
</dbReference>
<keyword evidence="1 5" id="KW-0489">Methyltransferase</keyword>
<dbReference type="AlphaFoldDB" id="A0A1W2LTZ4"/>
<dbReference type="InterPro" id="IPR013216">
    <property type="entry name" value="Methyltransf_11"/>
</dbReference>
<accession>A0A1W2LTZ4</accession>
<dbReference type="PANTHER" id="PTHR43464:SF19">
    <property type="entry name" value="UBIQUINONE BIOSYNTHESIS O-METHYLTRANSFERASE, MITOCHONDRIAL"/>
    <property type="match status" value="1"/>
</dbReference>
<dbReference type="PANTHER" id="PTHR43464">
    <property type="entry name" value="METHYLTRANSFERASE"/>
    <property type="match status" value="1"/>
</dbReference>
<evidence type="ECO:0000256" key="3">
    <source>
        <dbReference type="ARBA" id="ARBA00022691"/>
    </source>
</evidence>
<dbReference type="Proteomes" id="UP000076660">
    <property type="component" value="Unassembled WGS sequence"/>
</dbReference>
<dbReference type="SUPFAM" id="SSF53335">
    <property type="entry name" value="S-adenosyl-L-methionine-dependent methyltransferases"/>
    <property type="match status" value="1"/>
</dbReference>
<comment type="caution">
    <text evidence="5">The sequence shown here is derived from an EMBL/GenBank/DDBJ whole genome shotgun (WGS) entry which is preliminary data.</text>
</comment>
<organism evidence="5 6">
    <name type="scientific">Amycolatopsis keratiniphila subsp. keratiniphila</name>
    <dbReference type="NCBI Taxonomy" id="227715"/>
    <lineage>
        <taxon>Bacteria</taxon>
        <taxon>Bacillati</taxon>
        <taxon>Actinomycetota</taxon>
        <taxon>Actinomycetes</taxon>
        <taxon>Pseudonocardiales</taxon>
        <taxon>Pseudonocardiaceae</taxon>
        <taxon>Amycolatopsis</taxon>
        <taxon>Amycolatopsis japonica group</taxon>
    </lineage>
</organism>
<dbReference type="OrthoDB" id="5566900at2"/>
<evidence type="ECO:0000313" key="5">
    <source>
        <dbReference type="EMBL" id="ONF68837.1"/>
    </source>
</evidence>
<dbReference type="Pfam" id="PF08241">
    <property type="entry name" value="Methyltransf_11"/>
    <property type="match status" value="1"/>
</dbReference>